<sequence length="3083" mass="346349">MRDVSVNLLNSTNNYWTAFYYRGAKRQNCRVLDTVLHAKYYPYTISIYNSLLSSNQSGLEYCTTNSCIYMHANFSDQINYGWKMGNCSAKYPTICETFACLEDYQYRCEDNSKCYPRKGRCDGIQECSDNSDEVGCSRRKRVACGKTLFEEAENEISFEMNAAEYALCQWTIRQPLGNKIILTLVNVTIRDDDELIVNGIQNNSVTITSNSQMVLNMPVAKAQYTSIGDTVTITFRSRKTDPAIVNMFNVILKFSYTTRGMYCFMPIIAHGSVINVTGFEVGNELYFECHLGYQIPSGQSSSSRCYNGDWNPKPKCQILTCGSASVVYNNAILTGYTRNVTLYSRALYSCEAGLHLNNNSPPFRLCIENGTWTNPNFSCQASFCHATSFAYGHFLDEFYANGTAGKYVCDEGFYQKDADPMCISGSWKGTPYCYPKYYCYYNSCGNGTCVQLIGGYSCICYEGFRMISTSKGYICSDIDECSIPGYSLCEFTCVNTIGSYECKCPDTHRLYTGPNSVNHLISNTEFLIPNRTCIEKRCPVPEIPPNVIPYPLYVDPFSYQNGLFQIGTIVYFACDHPAHNYTTLVCNDTESWEVLNDCLDITCKPPEIAKRNLMIWPIKKSYKFKDQIHFFCEEFYQLNGPSSSYCIGVDKWSLLKLPDCVVRQCPGLQLDDYETIPVNNKKDNAEANLEMFFESATHIADTPGYRLFISCKNGAKFANGQSKLLLFCMQNYTWNLNSIPACAHEEDQRNQSDDGDAIIKKYSKHCIKNIVSNVHVAMNTSAMLWCFLSAKCTNITSIKWYRDSSQSINAVLLNGENGSSGLFFESVKVTDDDRYYCVILGKNQELLQKYPVDLYVYQTFETGRSWPDIIQNSEPVKGDANSTILENVKIYTIKCPEVRVSFALFPQTAAVKDGSIVSGRCLHGAHTNIQGRDPQLFCTQRGKWIYNAQSANLCFCSANYTSENDACIERGPVCYVCSETNETDCNDSSAVFCDKKQYCFTQITKTAKGNVIRKGCINECAINRIGCKTKEEEACKMCCKEDYCNSWHNMSKVHGEYLRPYPMFRAICPRNITVLRYSKGFLTTSAIVPPLVYNYEPFYDLTVDQDISNGTVQFVKETNTILWTVTNRMLQFRNCSTYVFRKDYWAPVLDCPSLYIDLLVNTTSLKFRLRLPDISYRDFGSRVSLHYVPSNGTIVEIDQPVQVTVTATDESNNSAQCVFWYIGQVADCPLWPINETEYECKGSMNQRVCKRRHKCSGIQFPNHVTSLHCVAGQGWSYMSSQSIANIPMNLFRTPICLQSSAGDVRLSVNLFISSHLNDSCRAALIDKMRHLPEMHEAKECRQLKWIFTGLSFVDNNIFINYTVHHENVSITLKCAAQFVRQVVKGKLAFNVLKATCKNIQFSALSANYSTGCSRDECGPGFYAAANGCYPCPLHSFSETVSARNCTRCPENTFTARTGSFSSQLCRKQCPPGFFSPTGLEPCQACAVGFYQSQYGLQYCNGCLSPRTTSMVGSVSANECVLKCKPGWFSRTGFEPCVKCPIGFYQDRAGQTTCNACIIDANKEVSVNNHCKGFSCKKSSYKNNCQCSNGQCICPFFYIGLDCSGTVALNLCLANFCPRDEECRFDGVTTSCFHNSSPSSEGRLNTDLELIAKQFSIENQNQRVKRKENKETVISIGSNDSISDQSQPTMQFVSDQLTSPETAQKWKSNMTHTARFLTTVSPSAIKTDIHRSDSIQSVATTSTNLITINAVPAVPQILCSHRLNFCKNGSCVTTINGSISCICREGYKTSGSDNCVLLQGCDYSPCGQDPCENIDSDYFCQCSNMHNAFHQQKWCPMNKKCDQKNLCKNSGISVCDYKSPCICPASYYGEFCAEKADPCQNLPCDHSTCIPQFDHLWPYYFCKCDPGYYGEKCTAHAACEGKNIDCKHGYCIKNNQAVYCECYPGFTGSDCSVEINQCDLSPCVHGTCKPKFLGYRCICDEGFKGSQCEAYAWSRPSQSSGNSLQHSGDDISICMQSHARIRLIDPCDEKPCSINSECHALSYGYKGRFVCNCAAGWTGKYCTKLIDLCIHSQCFSGSTCITRPKVNGDIGYVCICPLNKAGTFCNESIDYCKPVNPCLHDGICQRKDDGYMCHCKPGVHVLDIMKVLIALRLRLRKNILSITENAVRFGNYVEWINITENQWQQLCFRRKEDGTTEWIRNGEIVWKKNWDAPAINGSVRISLGASKSFHGEMSMVQLYSTALCNKQINYSLHNCKQWLQSVAASSETPVVEWNQFAGVKRGNRNFPGICTLSDCLLNPYRCNSAMDKVPPKVINCPSNILVTSKNRLTIVNWSPSKSNEIFADNGIINMSSNYNSGDVFTWGKYHIVYIAEDEAGNIATCQFDLVVATMNCSNPGKTDGINFMVQNIHSENVQKVAFVGCKANYMPIHPVTNFYFCDVMGQWNRWPHGINFYFPSCLKYRAPLQQLSGLVIATANCSEFDMYKKNLTTVILNANKEFNRFCTTPNCSKELRIWSNSSCKNQILKQSNKSIQNIYLYYSITVNTTRKSIKPVVTENLNKVFGNNTEEPNTSWQCPSKNYPAQIFRSDTRSCVKCPPGMHCVHDKCIPCPENTFKKHSGCKQCIPCPNNTITGPIIEDIGYQSIFDCYTNCSAGYHYSIQEGNCVKCPKGMYQDRPGQLTCNACPESRTTPKNGSVHISNCTITCGAGMSMNEQAQCVKCAKGKYRKENSTEARCTPCPDHFTTPGNGSISPSNCTMLDCPPGTYINLSSPSECFFCPRNHYQEKSNQTECQQCVKPLITLGTGSVHPRQCMKPLFFNSEVSNVDISKYFSSNLWPHFGFVGIIGAIAILALLYFQRQRIRWLLCKIRQTQIKRIATLNYYRDSSFTYPIVTVTPTNIGAASDFIEDRVSKNLEPQEMVEIYQEICDGLHSMAEGTSCMSNNELTSSQYARHISRAHLKVDTSLRAEFCGDPKTLGMGSSGFPIDSADYENADQCKSMDAESYGQDSQASDEENQISSFKRRLAAYRNWNLRIPLDEIYAEPTEHKLFLSKTSDISVEKTSGILYEESRDSENKDEDSDDEDYFG</sequence>
<feature type="domain" description="EGF-like" evidence="13">
    <location>
        <begin position="2107"/>
        <end position="2144"/>
    </location>
</feature>
<evidence type="ECO:0000313" key="17">
    <source>
        <dbReference type="EMBL" id="VBB27625.1"/>
    </source>
</evidence>
<dbReference type="InterPro" id="IPR036055">
    <property type="entry name" value="LDL_receptor-like_sf"/>
</dbReference>
<evidence type="ECO:0000256" key="8">
    <source>
        <dbReference type="PROSITE-ProRule" id="PRU00076"/>
    </source>
</evidence>
<dbReference type="InterPro" id="IPR036179">
    <property type="entry name" value="Ig-like_dom_sf"/>
</dbReference>
<dbReference type="CDD" id="cd00112">
    <property type="entry name" value="LDLa"/>
    <property type="match status" value="1"/>
</dbReference>
<evidence type="ECO:0000259" key="13">
    <source>
        <dbReference type="PROSITE" id="PS50026"/>
    </source>
</evidence>
<dbReference type="PROSITE" id="PS00010">
    <property type="entry name" value="ASX_HYDROXYL"/>
    <property type="match status" value="1"/>
</dbReference>
<dbReference type="Gene3D" id="2.60.40.1770">
    <property type="entry name" value="ephrin a2 ectodomain"/>
    <property type="match status" value="1"/>
</dbReference>
<keyword evidence="3" id="KW-0732">Signal</keyword>
<evidence type="ECO:0000259" key="14">
    <source>
        <dbReference type="PROSITE" id="PS50825"/>
    </source>
</evidence>
<dbReference type="SUPFAM" id="SSF57535">
    <property type="entry name" value="Complement control module/SCR domain"/>
    <property type="match status" value="3"/>
</dbReference>
<feature type="domain" description="HYR" evidence="14">
    <location>
        <begin position="2305"/>
        <end position="2388"/>
    </location>
</feature>
<feature type="compositionally biased region" description="Acidic residues" evidence="11">
    <location>
        <begin position="3071"/>
        <end position="3083"/>
    </location>
</feature>
<dbReference type="SMART" id="SM00179">
    <property type="entry name" value="EGF_CA"/>
    <property type="match status" value="6"/>
</dbReference>
<keyword evidence="18" id="KW-1185">Reference proteome</keyword>
<feature type="domain" description="EGF-like" evidence="13">
    <location>
        <begin position="1953"/>
        <end position="1988"/>
    </location>
</feature>
<feature type="disulfide bond" evidence="10">
    <location>
        <begin position="289"/>
        <end position="316"/>
    </location>
</feature>
<keyword evidence="4" id="KW-0677">Repeat</keyword>
<keyword evidence="6 8" id="KW-1015">Disulfide bond</keyword>
<dbReference type="InterPro" id="IPR049883">
    <property type="entry name" value="NOTCH1_EGF-like"/>
</dbReference>
<feature type="domain" description="Sushi" evidence="16">
    <location>
        <begin position="319"/>
        <end position="381"/>
    </location>
</feature>
<keyword evidence="1 8" id="KW-0245">EGF-like domain</keyword>
<dbReference type="GO" id="GO:0005509">
    <property type="term" value="F:calcium ion binding"/>
    <property type="evidence" value="ECO:0007669"/>
    <property type="project" value="InterPro"/>
</dbReference>
<dbReference type="PROSITE" id="PS00022">
    <property type="entry name" value="EGF_1"/>
    <property type="match status" value="6"/>
</dbReference>
<dbReference type="Gene3D" id="2.10.25.10">
    <property type="entry name" value="Laminin"/>
    <property type="match status" value="7"/>
</dbReference>
<evidence type="ECO:0000256" key="3">
    <source>
        <dbReference type="ARBA" id="ARBA00022729"/>
    </source>
</evidence>
<comment type="caution">
    <text evidence="8">Lacks conserved residue(s) required for the propagation of feature annotation.</text>
</comment>
<keyword evidence="10" id="KW-0768">Sushi</keyword>
<dbReference type="PROSITE" id="PS01187">
    <property type="entry name" value="EGF_CA"/>
    <property type="match status" value="1"/>
</dbReference>
<dbReference type="Gene3D" id="4.10.400.10">
    <property type="entry name" value="Low-density Lipoprotein Receptor"/>
    <property type="match status" value="1"/>
</dbReference>
<dbReference type="PROSITE" id="PS01186">
    <property type="entry name" value="EGF_2"/>
    <property type="match status" value="5"/>
</dbReference>
<dbReference type="InterPro" id="IPR011641">
    <property type="entry name" value="Tyr-kin_ephrin_A/B_rcpt-like"/>
</dbReference>
<dbReference type="InterPro" id="IPR007110">
    <property type="entry name" value="Ig-like_dom"/>
</dbReference>
<keyword evidence="7" id="KW-0325">Glycoprotein</keyword>
<dbReference type="InterPro" id="IPR003410">
    <property type="entry name" value="HYR_dom"/>
</dbReference>
<protein>
    <submittedName>
        <fullName evidence="17">Uncharacterized protein</fullName>
    </submittedName>
</protein>
<dbReference type="PROSITE" id="PS50026">
    <property type="entry name" value="EGF_3"/>
    <property type="match status" value="6"/>
</dbReference>
<dbReference type="PANTHER" id="PTHR24049">
    <property type="entry name" value="CRUMBS FAMILY MEMBER"/>
    <property type="match status" value="1"/>
</dbReference>
<evidence type="ECO:0000259" key="16">
    <source>
        <dbReference type="PROSITE" id="PS50923"/>
    </source>
</evidence>
<dbReference type="PROSITE" id="PS50825">
    <property type="entry name" value="HYR"/>
    <property type="match status" value="1"/>
</dbReference>
<gene>
    <name evidence="17" type="ORF">NAV_LOCUS2455</name>
</gene>
<evidence type="ECO:0000256" key="9">
    <source>
        <dbReference type="PROSITE-ProRule" id="PRU00124"/>
    </source>
</evidence>
<feature type="disulfide bond" evidence="10">
    <location>
        <begin position="603"/>
        <end position="646"/>
    </location>
</feature>
<dbReference type="FunFam" id="2.10.25.10:FF:000279">
    <property type="entry name" value="Neurogenic locus notch 1"/>
    <property type="match status" value="1"/>
</dbReference>
<feature type="region of interest" description="Disordered" evidence="11">
    <location>
        <begin position="2992"/>
        <end position="3013"/>
    </location>
</feature>
<dbReference type="OrthoDB" id="5814741at2759"/>
<dbReference type="SUPFAM" id="SSF49899">
    <property type="entry name" value="Concanavalin A-like lectins/glucanases"/>
    <property type="match status" value="1"/>
</dbReference>
<feature type="domain" description="Sushi" evidence="16">
    <location>
        <begin position="261"/>
        <end position="318"/>
    </location>
</feature>
<feature type="disulfide bond" evidence="8">
    <location>
        <begin position="1957"/>
        <end position="1967"/>
    </location>
</feature>
<dbReference type="STRING" id="6277.A0A498S7H9"/>
<evidence type="ECO:0000313" key="18">
    <source>
        <dbReference type="Proteomes" id="UP000276991"/>
    </source>
</evidence>
<feature type="domain" description="EGF-like" evidence="13">
    <location>
        <begin position="1874"/>
        <end position="1913"/>
    </location>
</feature>
<dbReference type="Gene3D" id="2.10.50.10">
    <property type="entry name" value="Tumor Necrosis Factor Receptor, subunit A, domain 2"/>
    <property type="match status" value="5"/>
</dbReference>
<feature type="transmembrane region" description="Helical" evidence="12">
    <location>
        <begin position="2832"/>
        <end position="2853"/>
    </location>
</feature>
<dbReference type="CDD" id="cd00033">
    <property type="entry name" value="CCP"/>
    <property type="match status" value="1"/>
</dbReference>
<name>A0A498S7H9_ACAVI</name>
<dbReference type="InterPro" id="IPR009030">
    <property type="entry name" value="Growth_fac_rcpt_cys_sf"/>
</dbReference>
<dbReference type="InterPro" id="IPR000436">
    <property type="entry name" value="Sushi_SCR_CCP_dom"/>
</dbReference>
<evidence type="ECO:0000256" key="7">
    <source>
        <dbReference type="ARBA" id="ARBA00023180"/>
    </source>
</evidence>
<evidence type="ECO:0000259" key="15">
    <source>
        <dbReference type="PROSITE" id="PS50835"/>
    </source>
</evidence>
<dbReference type="InterPro" id="IPR013320">
    <property type="entry name" value="ConA-like_dom_sf"/>
</dbReference>
<dbReference type="InterPro" id="IPR002172">
    <property type="entry name" value="LDrepeatLR_classA_rpt"/>
</dbReference>
<dbReference type="Proteomes" id="UP000276991">
    <property type="component" value="Unassembled WGS sequence"/>
</dbReference>
<keyword evidence="5 12" id="KW-1133">Transmembrane helix</keyword>
<reference evidence="17 18" key="1">
    <citation type="submission" date="2018-08" db="EMBL/GenBank/DDBJ databases">
        <authorList>
            <person name="Laetsch R D."/>
            <person name="Stevens L."/>
            <person name="Kumar S."/>
            <person name="Blaxter L. M."/>
        </authorList>
    </citation>
    <scope>NUCLEOTIDE SEQUENCE [LARGE SCALE GENOMIC DNA]</scope>
</reference>
<dbReference type="GO" id="GO:0016020">
    <property type="term" value="C:membrane"/>
    <property type="evidence" value="ECO:0007669"/>
    <property type="project" value="UniProtKB-SubCell"/>
</dbReference>
<keyword evidence="2 12" id="KW-0812">Transmembrane</keyword>
<dbReference type="SUPFAM" id="SSF48726">
    <property type="entry name" value="Immunoglobulin"/>
    <property type="match status" value="1"/>
</dbReference>
<dbReference type="PROSITE" id="PS50068">
    <property type="entry name" value="LDLRA_2"/>
    <property type="match status" value="1"/>
</dbReference>
<dbReference type="SUPFAM" id="SSF57184">
    <property type="entry name" value="Growth factor receptor domain"/>
    <property type="match status" value="3"/>
</dbReference>
<evidence type="ECO:0000256" key="1">
    <source>
        <dbReference type="ARBA" id="ARBA00022536"/>
    </source>
</evidence>
<feature type="disulfide bond" evidence="8">
    <location>
        <begin position="2095"/>
        <end position="2104"/>
    </location>
</feature>
<accession>A0A498S7H9</accession>
<dbReference type="SMART" id="SM00409">
    <property type="entry name" value="IG"/>
    <property type="match status" value="1"/>
</dbReference>
<dbReference type="PROSITE" id="PS50835">
    <property type="entry name" value="IG_LIKE"/>
    <property type="match status" value="1"/>
</dbReference>
<evidence type="ECO:0000256" key="11">
    <source>
        <dbReference type="SAM" id="MobiDB-lite"/>
    </source>
</evidence>
<dbReference type="InterPro" id="IPR003599">
    <property type="entry name" value="Ig_sub"/>
</dbReference>
<evidence type="ECO:0000256" key="4">
    <source>
        <dbReference type="ARBA" id="ARBA00022737"/>
    </source>
</evidence>
<dbReference type="InterPro" id="IPR051022">
    <property type="entry name" value="Notch_Cell-Fate_Det"/>
</dbReference>
<keyword evidence="12" id="KW-0472">Membrane</keyword>
<dbReference type="SUPFAM" id="SSF49854">
    <property type="entry name" value="Spermadhesin, CUB domain"/>
    <property type="match status" value="1"/>
</dbReference>
<feature type="domain" description="EGF-like" evidence="13">
    <location>
        <begin position="477"/>
        <end position="517"/>
    </location>
</feature>
<dbReference type="InterPro" id="IPR035914">
    <property type="entry name" value="Sperma_CUB_dom_sf"/>
</dbReference>
<dbReference type="InterPro" id="IPR000742">
    <property type="entry name" value="EGF"/>
</dbReference>
<evidence type="ECO:0000256" key="6">
    <source>
        <dbReference type="ARBA" id="ARBA00023157"/>
    </source>
</evidence>
<dbReference type="Pfam" id="PF07699">
    <property type="entry name" value="Ephrin_rec_like"/>
    <property type="match status" value="6"/>
</dbReference>
<dbReference type="EMBL" id="UPTC01000259">
    <property type="protein sequence ID" value="VBB27625.1"/>
    <property type="molecule type" value="Genomic_DNA"/>
</dbReference>
<dbReference type="PROSITE" id="PS50923">
    <property type="entry name" value="SUSHI"/>
    <property type="match status" value="3"/>
</dbReference>
<dbReference type="CDD" id="cd00117">
    <property type="entry name" value="TFP"/>
    <property type="match status" value="1"/>
</dbReference>
<feature type="region of interest" description="Disordered" evidence="11">
    <location>
        <begin position="3061"/>
        <end position="3083"/>
    </location>
</feature>
<organism evidence="17 18">
    <name type="scientific">Acanthocheilonema viteae</name>
    <name type="common">Filarial nematode worm</name>
    <name type="synonym">Dipetalonema viteae</name>
    <dbReference type="NCBI Taxonomy" id="6277"/>
    <lineage>
        <taxon>Eukaryota</taxon>
        <taxon>Metazoa</taxon>
        <taxon>Ecdysozoa</taxon>
        <taxon>Nematoda</taxon>
        <taxon>Chromadorea</taxon>
        <taxon>Rhabditida</taxon>
        <taxon>Spirurina</taxon>
        <taxon>Spiruromorpha</taxon>
        <taxon>Filarioidea</taxon>
        <taxon>Onchocercidae</taxon>
        <taxon>Acanthocheilonema</taxon>
    </lineage>
</organism>
<feature type="domain" description="EGF-like" evidence="13">
    <location>
        <begin position="2064"/>
        <end position="2105"/>
    </location>
</feature>
<dbReference type="CDD" id="cd00054">
    <property type="entry name" value="EGF_CA"/>
    <property type="match status" value="3"/>
</dbReference>
<dbReference type="SMART" id="SM00181">
    <property type="entry name" value="EGF"/>
    <property type="match status" value="9"/>
</dbReference>
<dbReference type="Gene3D" id="2.10.70.10">
    <property type="entry name" value="Complement Module, domain 1"/>
    <property type="match status" value="3"/>
</dbReference>
<feature type="disulfide bond" evidence="9">
    <location>
        <begin position="121"/>
        <end position="136"/>
    </location>
</feature>
<dbReference type="InterPro" id="IPR000152">
    <property type="entry name" value="EGF-type_Asp/Asn_hydroxyl_site"/>
</dbReference>
<dbReference type="Pfam" id="PF00008">
    <property type="entry name" value="EGF"/>
    <property type="match status" value="1"/>
</dbReference>
<evidence type="ECO:0000256" key="10">
    <source>
        <dbReference type="PROSITE-ProRule" id="PRU00302"/>
    </source>
</evidence>
<dbReference type="SUPFAM" id="SSF57424">
    <property type="entry name" value="LDL receptor-like module"/>
    <property type="match status" value="1"/>
</dbReference>
<dbReference type="Pfam" id="PF02494">
    <property type="entry name" value="HYR"/>
    <property type="match status" value="1"/>
</dbReference>
<dbReference type="Pfam" id="PF07645">
    <property type="entry name" value="EGF_CA"/>
    <property type="match status" value="1"/>
</dbReference>
<evidence type="ECO:0000256" key="5">
    <source>
        <dbReference type="ARBA" id="ARBA00022989"/>
    </source>
</evidence>
<feature type="domain" description="EGF-like" evidence="13">
    <location>
        <begin position="2022"/>
        <end position="2062"/>
    </location>
</feature>
<dbReference type="Pfam" id="PF00084">
    <property type="entry name" value="Sushi"/>
    <property type="match status" value="2"/>
</dbReference>
<dbReference type="SMART" id="SM00192">
    <property type="entry name" value="LDLa"/>
    <property type="match status" value="1"/>
</dbReference>
<proteinExistence type="predicted"/>
<dbReference type="FunFam" id="2.10.25.10:FF:000005">
    <property type="entry name" value="Fibrillin 2"/>
    <property type="match status" value="1"/>
</dbReference>
<evidence type="ECO:0000256" key="2">
    <source>
        <dbReference type="ARBA" id="ARBA00022692"/>
    </source>
</evidence>
<dbReference type="SMART" id="SM00032">
    <property type="entry name" value="CCP"/>
    <property type="match status" value="5"/>
</dbReference>
<feature type="disulfide bond" evidence="8">
    <location>
        <begin position="1978"/>
        <end position="1987"/>
    </location>
</feature>
<dbReference type="InterPro" id="IPR035976">
    <property type="entry name" value="Sushi/SCR/CCP_sf"/>
</dbReference>
<dbReference type="InterPro" id="IPR001881">
    <property type="entry name" value="EGF-like_Ca-bd_dom"/>
</dbReference>
<feature type="domain" description="Ig-like" evidence="15">
    <location>
        <begin position="740"/>
        <end position="839"/>
    </location>
</feature>
<feature type="disulfide bond" evidence="8">
    <location>
        <begin position="1903"/>
        <end position="1912"/>
    </location>
</feature>
<dbReference type="Gene3D" id="2.60.120.200">
    <property type="match status" value="1"/>
</dbReference>
<feature type="domain" description="Sushi" evidence="16">
    <location>
        <begin position="601"/>
        <end position="662"/>
    </location>
</feature>
<dbReference type="SUPFAM" id="SSF57196">
    <property type="entry name" value="EGF/Laminin"/>
    <property type="match status" value="3"/>
</dbReference>
<evidence type="ECO:0000256" key="12">
    <source>
        <dbReference type="SAM" id="Phobius"/>
    </source>
</evidence>
<feature type="disulfide bond" evidence="8">
    <location>
        <begin position="2052"/>
        <end position="2061"/>
    </location>
</feature>
<feature type="disulfide bond" evidence="8">
    <location>
        <begin position="1878"/>
        <end position="1888"/>
    </location>
</feature>
<dbReference type="InterPro" id="IPR018097">
    <property type="entry name" value="EGF_Ca-bd_CS"/>
</dbReference>
<dbReference type="SMART" id="SM01411">
    <property type="entry name" value="Ephrin_rec_like"/>
    <property type="match status" value="7"/>
</dbReference>